<dbReference type="InterPro" id="IPR056739">
    <property type="entry name" value="NfeD_membrane"/>
</dbReference>
<feature type="transmembrane region" description="Helical" evidence="5">
    <location>
        <begin position="310"/>
        <end position="328"/>
    </location>
</feature>
<proteinExistence type="predicted"/>
<evidence type="ECO:0000259" key="7">
    <source>
        <dbReference type="Pfam" id="PF24961"/>
    </source>
</evidence>
<sequence length="443" mass="47888">MLKSRKKTTFILFFVPIFFLLFSSHEARNPQAAKPTVYFISIEETVEKGLAAFIDRSITEAEKQGAEKIVLELNTPGGAVDAAITIAKRLNETNIETIAYVNKQAISAGAYIALNTDQIYFHPSGTMGSAAIIDLEGNAADKKAASFWKAEMINAAESHQLNPIYAEAMVDEDVDLPQYGAGKGELLTLTAKQALEVGYAKAIVSDRHDLIQKLGLANAAIVESTISFAEKVARFLTHPVVIPILLSIGSIGLVLELYTPGFGIPGLMGLTSLLLFFYGHHVAGFAGLEAIILFVAGILLIIAEFFIPGGIAGLIGTISIIISLYVASGNVMQMTVSLIVALFVTIFVVIIMTKVLGKRMKFFRKIILNDATTTEKGYVSNRSRSELIGKKGVALTALRPSGTAMIDDERVDVVTEGEYIAKGQKIKVVKTEGMRIVVRELNE</sequence>
<evidence type="ECO:0000259" key="8">
    <source>
        <dbReference type="Pfam" id="PF25145"/>
    </source>
</evidence>
<evidence type="ECO:0000259" key="6">
    <source>
        <dbReference type="Pfam" id="PF01957"/>
    </source>
</evidence>
<evidence type="ECO:0000256" key="2">
    <source>
        <dbReference type="ARBA" id="ARBA00022692"/>
    </source>
</evidence>
<feature type="transmembrane region" description="Helical" evidence="5">
    <location>
        <begin position="285"/>
        <end position="303"/>
    </location>
</feature>
<dbReference type="Gene3D" id="2.40.50.140">
    <property type="entry name" value="Nucleic acid-binding proteins"/>
    <property type="match status" value="1"/>
</dbReference>
<feature type="transmembrane region" description="Helical" evidence="5">
    <location>
        <begin position="235"/>
        <end position="255"/>
    </location>
</feature>
<dbReference type="PANTHER" id="PTHR33507">
    <property type="entry name" value="INNER MEMBRANE PROTEIN YBBJ"/>
    <property type="match status" value="1"/>
</dbReference>
<evidence type="ECO:0000256" key="4">
    <source>
        <dbReference type="ARBA" id="ARBA00023136"/>
    </source>
</evidence>
<keyword evidence="2 5" id="KW-0812">Transmembrane</keyword>
<keyword evidence="4 5" id="KW-0472">Membrane</keyword>
<keyword evidence="9" id="KW-0645">Protease</keyword>
<evidence type="ECO:0000256" key="3">
    <source>
        <dbReference type="ARBA" id="ARBA00022989"/>
    </source>
</evidence>
<dbReference type="InterPro" id="IPR052165">
    <property type="entry name" value="Membrane_assoc_protease"/>
</dbReference>
<dbReference type="CDD" id="cd07021">
    <property type="entry name" value="Clp_protease_NfeD_like"/>
    <property type="match status" value="1"/>
</dbReference>
<accession>A0ABT9VKI9</accession>
<feature type="transmembrane region" description="Helical" evidence="5">
    <location>
        <begin position="334"/>
        <end position="356"/>
    </location>
</feature>
<evidence type="ECO:0000256" key="5">
    <source>
        <dbReference type="SAM" id="Phobius"/>
    </source>
</evidence>
<dbReference type="Gene3D" id="3.90.226.10">
    <property type="entry name" value="2-enoyl-CoA Hydratase, Chain A, domain 1"/>
    <property type="match status" value="1"/>
</dbReference>
<comment type="subcellular location">
    <subcellularLocation>
        <location evidence="1">Membrane</location>
        <topology evidence="1">Multi-pass membrane protein</topology>
    </subcellularLocation>
</comment>
<evidence type="ECO:0000256" key="1">
    <source>
        <dbReference type="ARBA" id="ARBA00004141"/>
    </source>
</evidence>
<keyword evidence="3 5" id="KW-1133">Transmembrane helix</keyword>
<dbReference type="SUPFAM" id="SSF141322">
    <property type="entry name" value="NfeD domain-like"/>
    <property type="match status" value="1"/>
</dbReference>
<dbReference type="InterPro" id="IPR029045">
    <property type="entry name" value="ClpP/crotonase-like_dom_sf"/>
</dbReference>
<dbReference type="InterPro" id="IPR012340">
    <property type="entry name" value="NA-bd_OB-fold"/>
</dbReference>
<feature type="domain" description="NfeD integral membrane" evidence="7">
    <location>
        <begin position="241"/>
        <end position="354"/>
    </location>
</feature>
<dbReference type="PANTHER" id="PTHR33507:SF3">
    <property type="entry name" value="INNER MEMBRANE PROTEIN YBBJ"/>
    <property type="match status" value="1"/>
</dbReference>
<dbReference type="Pfam" id="PF24961">
    <property type="entry name" value="NfeD_membrane"/>
    <property type="match status" value="1"/>
</dbReference>
<keyword evidence="9" id="KW-0378">Hydrolase</keyword>
<dbReference type="Proteomes" id="UP001225646">
    <property type="component" value="Unassembled WGS sequence"/>
</dbReference>
<dbReference type="Pfam" id="PF01957">
    <property type="entry name" value="NfeD"/>
    <property type="match status" value="1"/>
</dbReference>
<feature type="domain" description="NfeD-like C-terminal" evidence="6">
    <location>
        <begin position="385"/>
        <end position="439"/>
    </location>
</feature>
<organism evidence="9 10">
    <name type="scientific">Aeribacillus alveayuensis</name>
    <dbReference type="NCBI Taxonomy" id="279215"/>
    <lineage>
        <taxon>Bacteria</taxon>
        <taxon>Bacillati</taxon>
        <taxon>Bacillota</taxon>
        <taxon>Bacilli</taxon>
        <taxon>Bacillales</taxon>
        <taxon>Bacillaceae</taxon>
        <taxon>Aeribacillus</taxon>
    </lineage>
</organism>
<dbReference type="GO" id="GO:0006508">
    <property type="term" value="P:proteolysis"/>
    <property type="evidence" value="ECO:0007669"/>
    <property type="project" value="UniProtKB-KW"/>
</dbReference>
<reference evidence="9 10" key="1">
    <citation type="submission" date="2023-07" db="EMBL/GenBank/DDBJ databases">
        <title>Genomic Encyclopedia of Type Strains, Phase IV (KMG-IV): sequencing the most valuable type-strain genomes for metagenomic binning, comparative biology and taxonomic classification.</title>
        <authorList>
            <person name="Goeker M."/>
        </authorList>
    </citation>
    <scope>NUCLEOTIDE SEQUENCE [LARGE SCALE GENOMIC DNA]</scope>
    <source>
        <strain evidence="9 10">DSM 19092</strain>
    </source>
</reference>
<evidence type="ECO:0000313" key="9">
    <source>
        <dbReference type="EMBL" id="MDQ0161295.1"/>
    </source>
</evidence>
<gene>
    <name evidence="9" type="ORF">J2S06_000365</name>
</gene>
<dbReference type="Pfam" id="PF25145">
    <property type="entry name" value="NfeD1b_N"/>
    <property type="match status" value="1"/>
</dbReference>
<keyword evidence="10" id="KW-1185">Reference proteome</keyword>
<dbReference type="EMBL" id="JAUSTR010000001">
    <property type="protein sequence ID" value="MDQ0161295.1"/>
    <property type="molecule type" value="Genomic_DNA"/>
</dbReference>
<dbReference type="InterPro" id="IPR056738">
    <property type="entry name" value="NfeD1b_N"/>
</dbReference>
<comment type="caution">
    <text evidence="9">The sequence shown here is derived from an EMBL/GenBank/DDBJ whole genome shotgun (WGS) entry which is preliminary data.</text>
</comment>
<dbReference type="InterPro" id="IPR002810">
    <property type="entry name" value="NfeD-like_C"/>
</dbReference>
<name>A0ABT9VKI9_9BACI</name>
<protein>
    <submittedName>
        <fullName evidence="9">Membrane-bound serine protease (ClpP class)</fullName>
    </submittedName>
</protein>
<feature type="domain" description="NfeD1b N-terminal" evidence="8">
    <location>
        <begin position="36"/>
        <end position="223"/>
    </location>
</feature>
<dbReference type="GO" id="GO:0008233">
    <property type="term" value="F:peptidase activity"/>
    <property type="evidence" value="ECO:0007669"/>
    <property type="project" value="UniProtKB-KW"/>
</dbReference>
<dbReference type="RefSeq" id="WP_419151107.1">
    <property type="nucleotide sequence ID" value="NZ_JAUSTR010000001.1"/>
</dbReference>
<evidence type="ECO:0000313" key="10">
    <source>
        <dbReference type="Proteomes" id="UP001225646"/>
    </source>
</evidence>
<dbReference type="SUPFAM" id="SSF52096">
    <property type="entry name" value="ClpP/crotonase"/>
    <property type="match status" value="1"/>
</dbReference>